<dbReference type="PANTHER" id="PTHR38455:SF1">
    <property type="entry name" value="DUF951 DOMAIN-CONTAINING PROTEIN"/>
    <property type="match status" value="1"/>
</dbReference>
<dbReference type="Pfam" id="PF06107">
    <property type="entry name" value="DUF951"/>
    <property type="match status" value="1"/>
</dbReference>
<accession>A0ABS5R150</accession>
<dbReference type="InterPro" id="IPR009296">
    <property type="entry name" value="DUF951"/>
</dbReference>
<dbReference type="RefSeq" id="WP_213809017.1">
    <property type="nucleotide sequence ID" value="NZ_JAAMFK010000004.1"/>
</dbReference>
<protein>
    <submittedName>
        <fullName evidence="1">DUF951 domain-containing protein</fullName>
    </submittedName>
</protein>
<dbReference type="Proteomes" id="UP001519504">
    <property type="component" value="Unassembled WGS sequence"/>
</dbReference>
<proteinExistence type="predicted"/>
<dbReference type="PANTHER" id="PTHR38455">
    <property type="entry name" value="HYPOTHETICAL CYTOSOLIC PROTEIN"/>
    <property type="match status" value="1"/>
</dbReference>
<sequence length="67" mass="7723">MVEKKDYDLGDLVEMKKPHACGSNAWIINRMGADIKLTCSACQRTIMLTRHDFDKRLKKVLEKADNK</sequence>
<name>A0ABS5R150_9LACO</name>
<comment type="caution">
    <text evidence="1">The sequence shown here is derived from an EMBL/GenBank/DDBJ whole genome shotgun (WGS) entry which is preliminary data.</text>
</comment>
<dbReference type="EMBL" id="JAAMFK010000004">
    <property type="protein sequence ID" value="MBS9338732.1"/>
    <property type="molecule type" value="Genomic_DNA"/>
</dbReference>
<keyword evidence="2" id="KW-1185">Reference proteome</keyword>
<gene>
    <name evidence="1" type="ORF">G6R29_03720</name>
</gene>
<dbReference type="PIRSF" id="PIRSF037263">
    <property type="entry name" value="DUF951_bac"/>
    <property type="match status" value="1"/>
</dbReference>
<evidence type="ECO:0000313" key="2">
    <source>
        <dbReference type="Proteomes" id="UP001519504"/>
    </source>
</evidence>
<reference evidence="1 2" key="1">
    <citation type="submission" date="2020-02" db="EMBL/GenBank/DDBJ databases">
        <title>Fructobacillus sp. isolated from paper mulberry of Taiwan.</title>
        <authorList>
            <person name="Lin S.-T."/>
        </authorList>
    </citation>
    <scope>NUCLEOTIDE SEQUENCE [LARGE SCALE GENOMIC DNA]</scope>
    <source>
        <strain evidence="1 2">M2-14</strain>
    </source>
</reference>
<evidence type="ECO:0000313" key="1">
    <source>
        <dbReference type="EMBL" id="MBS9338732.1"/>
    </source>
</evidence>
<organism evidence="1 2">
    <name type="scientific">Fructobacillus broussonetiae</name>
    <dbReference type="NCBI Taxonomy" id="2713173"/>
    <lineage>
        <taxon>Bacteria</taxon>
        <taxon>Bacillati</taxon>
        <taxon>Bacillota</taxon>
        <taxon>Bacilli</taxon>
        <taxon>Lactobacillales</taxon>
        <taxon>Lactobacillaceae</taxon>
        <taxon>Fructobacillus</taxon>
    </lineage>
</organism>